<sequence length="191" mass="19411">MRWDGAPRQVAAPSVAATAGWIAAVTLATAAFSLVLACATPFPALAALAGTRMAPRPAAGLVLASWLANQAIGFTLLGYPLTANAFGWGVAMVLAALLATAAALWTQRLPAATWLVTSAAFALAFVLYEAALLAATVPLASGPEAFSAPVVAWVLWINLVALTGLLALHRLATMAGLRIDRERPALAGAGA</sequence>
<feature type="transmembrane region" description="Helical" evidence="1">
    <location>
        <begin position="20"/>
        <end position="46"/>
    </location>
</feature>
<protein>
    <submittedName>
        <fullName evidence="2">Uncharacterized protein</fullName>
    </submittedName>
</protein>
<keyword evidence="1" id="KW-1133">Transmembrane helix</keyword>
<accession>A0ABU0JM63</accession>
<gene>
    <name evidence="2" type="ORF">QO011_007384</name>
</gene>
<feature type="transmembrane region" description="Helical" evidence="1">
    <location>
        <begin position="85"/>
        <end position="105"/>
    </location>
</feature>
<evidence type="ECO:0000256" key="1">
    <source>
        <dbReference type="SAM" id="Phobius"/>
    </source>
</evidence>
<keyword evidence="1" id="KW-0812">Transmembrane</keyword>
<feature type="transmembrane region" description="Helical" evidence="1">
    <location>
        <begin position="112"/>
        <end position="134"/>
    </location>
</feature>
<keyword evidence="3" id="KW-1185">Reference proteome</keyword>
<dbReference type="Proteomes" id="UP001242480">
    <property type="component" value="Unassembled WGS sequence"/>
</dbReference>
<evidence type="ECO:0000313" key="3">
    <source>
        <dbReference type="Proteomes" id="UP001242480"/>
    </source>
</evidence>
<dbReference type="RefSeq" id="WP_307283818.1">
    <property type="nucleotide sequence ID" value="NZ_JAUSVX010000022.1"/>
</dbReference>
<feature type="transmembrane region" description="Helical" evidence="1">
    <location>
        <begin position="58"/>
        <end position="79"/>
    </location>
</feature>
<proteinExistence type="predicted"/>
<dbReference type="EMBL" id="JAUSVX010000022">
    <property type="protein sequence ID" value="MDQ0474344.1"/>
    <property type="molecule type" value="Genomic_DNA"/>
</dbReference>
<keyword evidence="1" id="KW-0472">Membrane</keyword>
<reference evidence="2 3" key="1">
    <citation type="submission" date="2023-07" db="EMBL/GenBank/DDBJ databases">
        <title>Genomic Encyclopedia of Type Strains, Phase IV (KMG-IV): sequencing the most valuable type-strain genomes for metagenomic binning, comparative biology and taxonomic classification.</title>
        <authorList>
            <person name="Goeker M."/>
        </authorList>
    </citation>
    <scope>NUCLEOTIDE SEQUENCE [LARGE SCALE GENOMIC DNA]</scope>
    <source>
        <strain evidence="2 3">DSM 19619</strain>
    </source>
</reference>
<name>A0ABU0JM63_9HYPH</name>
<evidence type="ECO:0000313" key="2">
    <source>
        <dbReference type="EMBL" id="MDQ0474344.1"/>
    </source>
</evidence>
<comment type="caution">
    <text evidence="2">The sequence shown here is derived from an EMBL/GenBank/DDBJ whole genome shotgun (WGS) entry which is preliminary data.</text>
</comment>
<organism evidence="2 3">
    <name type="scientific">Labrys wisconsinensis</name>
    <dbReference type="NCBI Taxonomy" id="425677"/>
    <lineage>
        <taxon>Bacteria</taxon>
        <taxon>Pseudomonadati</taxon>
        <taxon>Pseudomonadota</taxon>
        <taxon>Alphaproteobacteria</taxon>
        <taxon>Hyphomicrobiales</taxon>
        <taxon>Xanthobacteraceae</taxon>
        <taxon>Labrys</taxon>
    </lineage>
</organism>
<feature type="transmembrane region" description="Helical" evidence="1">
    <location>
        <begin position="146"/>
        <end position="168"/>
    </location>
</feature>